<gene>
    <name evidence="2" type="ORF">CJD38_01735</name>
</gene>
<proteinExistence type="predicted"/>
<comment type="caution">
    <text evidence="2">The sequence shown here is derived from an EMBL/GenBank/DDBJ whole genome shotgun (WGS) entry which is preliminary data.</text>
</comment>
<feature type="signal peptide" evidence="1">
    <location>
        <begin position="1"/>
        <end position="24"/>
    </location>
</feature>
<organism evidence="2 3">
    <name type="scientific">Stenotrophobium rhamnosiphilum</name>
    <dbReference type="NCBI Taxonomy" id="2029166"/>
    <lineage>
        <taxon>Bacteria</taxon>
        <taxon>Pseudomonadati</taxon>
        <taxon>Pseudomonadota</taxon>
        <taxon>Gammaproteobacteria</taxon>
        <taxon>Nevskiales</taxon>
        <taxon>Nevskiaceae</taxon>
        <taxon>Stenotrophobium</taxon>
    </lineage>
</organism>
<dbReference type="EMBL" id="QANS01000001">
    <property type="protein sequence ID" value="PTU32859.1"/>
    <property type="molecule type" value="Genomic_DNA"/>
</dbReference>
<dbReference type="OrthoDB" id="7066539at2"/>
<dbReference type="RefSeq" id="WP_107938568.1">
    <property type="nucleotide sequence ID" value="NZ_QANS01000001.1"/>
</dbReference>
<keyword evidence="1" id="KW-0732">Signal</keyword>
<dbReference type="AlphaFoldDB" id="A0A2T5MJY4"/>
<accession>A0A2T5MJY4</accession>
<evidence type="ECO:0000313" key="2">
    <source>
        <dbReference type="EMBL" id="PTU32859.1"/>
    </source>
</evidence>
<reference evidence="2 3" key="1">
    <citation type="submission" date="2018-04" db="EMBL/GenBank/DDBJ databases">
        <title>Novel species isolated from glacier.</title>
        <authorList>
            <person name="Liu Q."/>
            <person name="Xin Y.-H."/>
        </authorList>
    </citation>
    <scope>NUCLEOTIDE SEQUENCE [LARGE SCALE GENOMIC DNA]</scope>
    <source>
        <strain evidence="2 3">GT1R17</strain>
    </source>
</reference>
<evidence type="ECO:0000256" key="1">
    <source>
        <dbReference type="SAM" id="SignalP"/>
    </source>
</evidence>
<feature type="chain" id="PRO_5015761505" evidence="1">
    <location>
        <begin position="25"/>
        <end position="117"/>
    </location>
</feature>
<dbReference type="Proteomes" id="UP000244248">
    <property type="component" value="Unassembled WGS sequence"/>
</dbReference>
<keyword evidence="3" id="KW-1185">Reference proteome</keyword>
<evidence type="ECO:0000313" key="3">
    <source>
        <dbReference type="Proteomes" id="UP000244248"/>
    </source>
</evidence>
<name>A0A2T5MJY4_9GAMM</name>
<sequence>MSATAIFRLSCLRFLPVAALSLAAACGSNPPTMGDIALAQGKEAADLGKKWNRGTEMVEDGQDLIEKGKDQIEDGNDNIDEGRQLITKGKKLVAEAEAGIRAQQRVLAPVPVKPAKK</sequence>
<protein>
    <submittedName>
        <fullName evidence="2">Uncharacterized protein</fullName>
    </submittedName>
</protein>